<feature type="region of interest" description="Disordered" evidence="1">
    <location>
        <begin position="79"/>
        <end position="114"/>
    </location>
</feature>
<evidence type="ECO:0000256" key="1">
    <source>
        <dbReference type="SAM" id="MobiDB-lite"/>
    </source>
</evidence>
<comment type="caution">
    <text evidence="2">The sequence shown here is derived from an EMBL/GenBank/DDBJ whole genome shotgun (WGS) entry which is preliminary data.</text>
</comment>
<feature type="compositionally biased region" description="Polar residues" evidence="1">
    <location>
        <begin position="83"/>
        <end position="95"/>
    </location>
</feature>
<proteinExistence type="predicted"/>
<sequence length="114" mass="12798">MNSQVITVKALSNLAIQTVSNSLVMTVTIRLSHRLSHPHCRRNSQVVSIDQLTPSVVQVRSFCTLPDRPWRHMELSSAFKHVSSPNSSPSRQNGIQVLRQGEWSRPGPCRSFHA</sequence>
<dbReference type="Proteomes" id="UP000499080">
    <property type="component" value="Unassembled WGS sequence"/>
</dbReference>
<gene>
    <name evidence="2" type="ORF">AVEN_210511_1</name>
</gene>
<evidence type="ECO:0000313" key="2">
    <source>
        <dbReference type="EMBL" id="GBM38773.1"/>
    </source>
</evidence>
<dbReference type="AlphaFoldDB" id="A0A4Y2FB84"/>
<dbReference type="EMBL" id="BGPR01000877">
    <property type="protein sequence ID" value="GBM38773.1"/>
    <property type="molecule type" value="Genomic_DNA"/>
</dbReference>
<reference evidence="2 3" key="1">
    <citation type="journal article" date="2019" name="Sci. Rep.">
        <title>Orb-weaving spider Araneus ventricosus genome elucidates the spidroin gene catalogue.</title>
        <authorList>
            <person name="Kono N."/>
            <person name="Nakamura H."/>
            <person name="Ohtoshi R."/>
            <person name="Moran D.A.P."/>
            <person name="Shinohara A."/>
            <person name="Yoshida Y."/>
            <person name="Fujiwara M."/>
            <person name="Mori M."/>
            <person name="Tomita M."/>
            <person name="Arakawa K."/>
        </authorList>
    </citation>
    <scope>NUCLEOTIDE SEQUENCE [LARGE SCALE GENOMIC DNA]</scope>
</reference>
<keyword evidence="3" id="KW-1185">Reference proteome</keyword>
<accession>A0A4Y2FB84</accession>
<evidence type="ECO:0000313" key="3">
    <source>
        <dbReference type="Proteomes" id="UP000499080"/>
    </source>
</evidence>
<name>A0A4Y2FB84_ARAVE</name>
<organism evidence="2 3">
    <name type="scientific">Araneus ventricosus</name>
    <name type="common">Orbweaver spider</name>
    <name type="synonym">Epeira ventricosa</name>
    <dbReference type="NCBI Taxonomy" id="182803"/>
    <lineage>
        <taxon>Eukaryota</taxon>
        <taxon>Metazoa</taxon>
        <taxon>Ecdysozoa</taxon>
        <taxon>Arthropoda</taxon>
        <taxon>Chelicerata</taxon>
        <taxon>Arachnida</taxon>
        <taxon>Araneae</taxon>
        <taxon>Araneomorphae</taxon>
        <taxon>Entelegynae</taxon>
        <taxon>Araneoidea</taxon>
        <taxon>Araneidae</taxon>
        <taxon>Araneus</taxon>
    </lineage>
</organism>
<protein>
    <submittedName>
        <fullName evidence="2">Uncharacterized protein</fullName>
    </submittedName>
</protein>